<comment type="caution">
    <text evidence="1">The sequence shown here is derived from an EMBL/GenBank/DDBJ whole genome shotgun (WGS) entry which is preliminary data.</text>
</comment>
<keyword evidence="2" id="KW-1185">Reference proteome</keyword>
<dbReference type="AlphaFoldDB" id="A0A5B7IHZ5"/>
<dbReference type="Proteomes" id="UP000324222">
    <property type="component" value="Unassembled WGS sequence"/>
</dbReference>
<protein>
    <submittedName>
        <fullName evidence="1">Uncharacterized protein</fullName>
    </submittedName>
</protein>
<reference evidence="1 2" key="1">
    <citation type="submission" date="2019-05" db="EMBL/GenBank/DDBJ databases">
        <title>Another draft genome of Portunus trituberculatus and its Hox gene families provides insights of decapod evolution.</title>
        <authorList>
            <person name="Jeong J.-H."/>
            <person name="Song I."/>
            <person name="Kim S."/>
            <person name="Choi T."/>
            <person name="Kim D."/>
            <person name="Ryu S."/>
            <person name="Kim W."/>
        </authorList>
    </citation>
    <scope>NUCLEOTIDE SEQUENCE [LARGE SCALE GENOMIC DNA]</scope>
    <source>
        <tissue evidence="1">Muscle</tissue>
    </source>
</reference>
<organism evidence="1 2">
    <name type="scientific">Portunus trituberculatus</name>
    <name type="common">Swimming crab</name>
    <name type="synonym">Neptunus trituberculatus</name>
    <dbReference type="NCBI Taxonomy" id="210409"/>
    <lineage>
        <taxon>Eukaryota</taxon>
        <taxon>Metazoa</taxon>
        <taxon>Ecdysozoa</taxon>
        <taxon>Arthropoda</taxon>
        <taxon>Crustacea</taxon>
        <taxon>Multicrustacea</taxon>
        <taxon>Malacostraca</taxon>
        <taxon>Eumalacostraca</taxon>
        <taxon>Eucarida</taxon>
        <taxon>Decapoda</taxon>
        <taxon>Pleocyemata</taxon>
        <taxon>Brachyura</taxon>
        <taxon>Eubrachyura</taxon>
        <taxon>Portunoidea</taxon>
        <taxon>Portunidae</taxon>
        <taxon>Portuninae</taxon>
        <taxon>Portunus</taxon>
    </lineage>
</organism>
<gene>
    <name evidence="1" type="ORF">E2C01_074723</name>
</gene>
<dbReference type="EMBL" id="VSRR010053179">
    <property type="protein sequence ID" value="MPC80154.1"/>
    <property type="molecule type" value="Genomic_DNA"/>
</dbReference>
<proteinExistence type="predicted"/>
<evidence type="ECO:0000313" key="1">
    <source>
        <dbReference type="EMBL" id="MPC80154.1"/>
    </source>
</evidence>
<evidence type="ECO:0000313" key="2">
    <source>
        <dbReference type="Proteomes" id="UP000324222"/>
    </source>
</evidence>
<sequence>MTTNPCQPLPSPLLIPLPHTSPLPAYTIPCLTFYHPTAPANTLSTTTISPANLSTTHKPPASLYHPLSNSFYHPTAPANTLSTNTSPS</sequence>
<accession>A0A5B7IHZ5</accession>
<name>A0A5B7IHZ5_PORTR</name>